<proteinExistence type="predicted"/>
<protein>
    <submittedName>
        <fullName evidence="1">Uncharacterized protein</fullName>
    </submittedName>
</protein>
<evidence type="ECO:0000313" key="1">
    <source>
        <dbReference type="EMBL" id="ERI75523.1"/>
    </source>
</evidence>
<accession>A0ABC9TVH7</accession>
<comment type="caution">
    <text evidence="1">The sequence shown here is derived from an EMBL/GenBank/DDBJ whole genome shotgun (WGS) entry which is preliminary data.</text>
</comment>
<gene>
    <name evidence="1" type="ORF">CLOSYM_03152</name>
</gene>
<organism evidence="1 2">
    <name type="scientific">[Clostridium] symbiosum ATCC 14940</name>
    <dbReference type="NCBI Taxonomy" id="411472"/>
    <lineage>
        <taxon>Bacteria</taxon>
        <taxon>Bacillati</taxon>
        <taxon>Bacillota</taxon>
        <taxon>Clostridia</taxon>
        <taxon>Lachnospirales</taxon>
        <taxon>Lachnospiraceae</taxon>
        <taxon>Otoolea</taxon>
    </lineage>
</organism>
<sequence>MHKKWLFHRASSLYNITRYVILFRKILSFCKILVKIFENFLL</sequence>
<dbReference type="Proteomes" id="UP000016491">
    <property type="component" value="Unassembled WGS sequence"/>
</dbReference>
<evidence type="ECO:0000313" key="2">
    <source>
        <dbReference type="Proteomes" id="UP000016491"/>
    </source>
</evidence>
<reference evidence="1 2" key="1">
    <citation type="submission" date="2013-07" db="EMBL/GenBank/DDBJ databases">
        <authorList>
            <person name="Weinstock G."/>
            <person name="Sodergren E."/>
            <person name="Wylie T."/>
            <person name="Fulton L."/>
            <person name="Fulton R."/>
            <person name="Fronick C."/>
            <person name="O'Laughlin M."/>
            <person name="Godfrey J."/>
            <person name="Miner T."/>
            <person name="Herter B."/>
            <person name="Appelbaum E."/>
            <person name="Cordes M."/>
            <person name="Lek S."/>
            <person name="Wollam A."/>
            <person name="Pepin K.H."/>
            <person name="Palsikar V.B."/>
            <person name="Mitreva M."/>
            <person name="Wilson R.K."/>
        </authorList>
    </citation>
    <scope>NUCLEOTIDE SEQUENCE [LARGE SCALE GENOMIC DNA]</scope>
    <source>
        <strain evidence="1 2">ATCC 14940</strain>
    </source>
</reference>
<dbReference type="EMBL" id="AWSU01000244">
    <property type="protein sequence ID" value="ERI75523.1"/>
    <property type="molecule type" value="Genomic_DNA"/>
</dbReference>
<dbReference type="AlphaFoldDB" id="A0ABC9TVH7"/>
<name>A0ABC9TVH7_CLOSY</name>